<protein>
    <recommendedName>
        <fullName evidence="1">C2 tensin-type domain-containing protein</fullName>
    </recommendedName>
</protein>
<dbReference type="AlphaFoldDB" id="A0A564YYC1"/>
<dbReference type="InterPro" id="IPR029021">
    <property type="entry name" value="Prot-tyrosine_phosphatase-like"/>
</dbReference>
<proteinExistence type="predicted"/>
<evidence type="ECO:0000313" key="3">
    <source>
        <dbReference type="Proteomes" id="UP000321570"/>
    </source>
</evidence>
<dbReference type="PANTHER" id="PTHR45734:SF10">
    <property type="entry name" value="BLISTERY, ISOFORM A"/>
    <property type="match status" value="1"/>
</dbReference>
<dbReference type="GO" id="GO:0005925">
    <property type="term" value="C:focal adhesion"/>
    <property type="evidence" value="ECO:0007669"/>
    <property type="project" value="TreeGrafter"/>
</dbReference>
<evidence type="ECO:0000259" key="1">
    <source>
        <dbReference type="PROSITE" id="PS51182"/>
    </source>
</evidence>
<dbReference type="PANTHER" id="PTHR45734">
    <property type="entry name" value="TENSIN"/>
    <property type="match status" value="1"/>
</dbReference>
<dbReference type="Proteomes" id="UP000321570">
    <property type="component" value="Unassembled WGS sequence"/>
</dbReference>
<feature type="domain" description="C2 tensin-type" evidence="1">
    <location>
        <begin position="286"/>
        <end position="371"/>
    </location>
</feature>
<dbReference type="SUPFAM" id="SSF49562">
    <property type="entry name" value="C2 domain (Calcium/lipid-binding domain, CaLB)"/>
    <property type="match status" value="1"/>
</dbReference>
<reference evidence="2 3" key="1">
    <citation type="submission" date="2019-07" db="EMBL/GenBank/DDBJ databases">
        <authorList>
            <person name="Jastrzebski P J."/>
            <person name="Paukszto L."/>
            <person name="Jastrzebski P J."/>
        </authorList>
    </citation>
    <scope>NUCLEOTIDE SEQUENCE [LARGE SCALE GENOMIC DNA]</scope>
    <source>
        <strain evidence="2 3">WMS-il1</strain>
    </source>
</reference>
<dbReference type="InterPro" id="IPR014020">
    <property type="entry name" value="Tensin_C2-dom"/>
</dbReference>
<gene>
    <name evidence="2" type="ORF">WMSIL1_LOCUS10453</name>
</gene>
<dbReference type="Gene3D" id="2.60.40.1110">
    <property type="match status" value="1"/>
</dbReference>
<dbReference type="InterPro" id="IPR035892">
    <property type="entry name" value="C2_domain_sf"/>
</dbReference>
<dbReference type="EMBL" id="CABIJS010000444">
    <property type="protein sequence ID" value="VUZ51723.1"/>
    <property type="molecule type" value="Genomic_DNA"/>
</dbReference>
<feature type="non-terminal residue" evidence="2">
    <location>
        <position position="371"/>
    </location>
</feature>
<accession>A0A564YYC1</accession>
<dbReference type="Gene3D" id="3.90.190.10">
    <property type="entry name" value="Protein tyrosine phosphatase superfamily"/>
    <property type="match status" value="1"/>
</dbReference>
<name>A0A564YYC1_HYMDI</name>
<evidence type="ECO:0000313" key="2">
    <source>
        <dbReference type="EMBL" id="VUZ51723.1"/>
    </source>
</evidence>
<organism evidence="2 3">
    <name type="scientific">Hymenolepis diminuta</name>
    <name type="common">Rat tapeworm</name>
    <dbReference type="NCBI Taxonomy" id="6216"/>
    <lineage>
        <taxon>Eukaryota</taxon>
        <taxon>Metazoa</taxon>
        <taxon>Spiralia</taxon>
        <taxon>Lophotrochozoa</taxon>
        <taxon>Platyhelminthes</taxon>
        <taxon>Cestoda</taxon>
        <taxon>Eucestoda</taxon>
        <taxon>Cyclophyllidea</taxon>
        <taxon>Hymenolepididae</taxon>
        <taxon>Hymenolepis</taxon>
    </lineage>
</organism>
<sequence length="371" mass="42388">MSTGPFLYSDITVESPEFKKKPPSLHLSCQSSNTSLKSIGSANDLETASIYSEESSGFKRGSDSGTVILCSIGNSQSSSFTMEEETQSMRSISQTIRSGYETSWSVDVQFKGSRLDHVLERIFVQVSPEGDIKINHLACLAHIQNVIRKNIKDAQILVFNCQEPDPDITEMFDQVFDCFFDLNSRPDLESFIRFCETCYDWLAKSNSHTILFHSESSSGTRRLLLLLFAYASFCDSVERQNIRTNRRLKAYLSTYPNGNTSVPVTYLRYAAYMKIFSPFRRQGISKATMSIHSIVLHNCPLFADHSVNIFLKVYSYSPLRHVYTTHIHNICGRLSERAVLLFTEEPITVRGDVVILCYRLKYDRIERRRVF</sequence>
<dbReference type="PROSITE" id="PS51182">
    <property type="entry name" value="C2_TENSIN"/>
    <property type="match status" value="1"/>
</dbReference>
<dbReference type="InterPro" id="IPR051484">
    <property type="entry name" value="Tensin_PTEN_phosphatase"/>
</dbReference>
<keyword evidence="3" id="KW-1185">Reference proteome</keyword>
<dbReference type="Pfam" id="PF10409">
    <property type="entry name" value="PTEN_C2"/>
    <property type="match status" value="1"/>
</dbReference>